<dbReference type="InterPro" id="IPR027417">
    <property type="entry name" value="P-loop_NTPase"/>
</dbReference>
<dbReference type="AlphaFoldDB" id="A0A1I8F910"/>
<name>A0A1I8F910_9PLAT</name>
<proteinExistence type="predicted"/>
<dbReference type="SMART" id="SM00174">
    <property type="entry name" value="RHO"/>
    <property type="match status" value="1"/>
</dbReference>
<keyword evidence="1" id="KW-1185">Reference proteome</keyword>
<dbReference type="Gene3D" id="3.40.50.300">
    <property type="entry name" value="P-loop containing nucleotide triphosphate hydrolases"/>
    <property type="match status" value="1"/>
</dbReference>
<dbReference type="WBParaSite" id="maker-unitig_25087-snap-gene-0.6-mRNA-1">
    <property type="protein sequence ID" value="maker-unitig_25087-snap-gene-0.6-mRNA-1"/>
    <property type="gene ID" value="maker-unitig_25087-snap-gene-0.6"/>
</dbReference>
<dbReference type="GO" id="GO:0003924">
    <property type="term" value="F:GTPase activity"/>
    <property type="evidence" value="ECO:0007669"/>
    <property type="project" value="InterPro"/>
</dbReference>
<evidence type="ECO:0000313" key="1">
    <source>
        <dbReference type="Proteomes" id="UP000095280"/>
    </source>
</evidence>
<dbReference type="GO" id="GO:0005525">
    <property type="term" value="F:GTP binding"/>
    <property type="evidence" value="ECO:0007669"/>
    <property type="project" value="InterPro"/>
</dbReference>
<evidence type="ECO:0000313" key="2">
    <source>
        <dbReference type="WBParaSite" id="maker-unitig_25087-snap-gene-0.6-mRNA-1"/>
    </source>
</evidence>
<reference evidence="2" key="1">
    <citation type="submission" date="2016-11" db="UniProtKB">
        <authorList>
            <consortium name="WormBaseParasite"/>
        </authorList>
    </citation>
    <scope>IDENTIFICATION</scope>
</reference>
<dbReference type="SUPFAM" id="SSF52540">
    <property type="entry name" value="P-loop containing nucleoside triphosphate hydrolases"/>
    <property type="match status" value="1"/>
</dbReference>
<dbReference type="Proteomes" id="UP000095280">
    <property type="component" value="Unplaced"/>
</dbReference>
<protein>
    <submittedName>
        <fullName evidence="2">Rho-related BTB domain-containing protein 2</fullName>
    </submittedName>
</protein>
<accession>A0A1I8F910</accession>
<organism evidence="1 2">
    <name type="scientific">Macrostomum lignano</name>
    <dbReference type="NCBI Taxonomy" id="282301"/>
    <lineage>
        <taxon>Eukaryota</taxon>
        <taxon>Metazoa</taxon>
        <taxon>Spiralia</taxon>
        <taxon>Lophotrochozoa</taxon>
        <taxon>Platyhelminthes</taxon>
        <taxon>Rhabditophora</taxon>
        <taxon>Macrostomorpha</taxon>
        <taxon>Macrostomida</taxon>
        <taxon>Macrostomidae</taxon>
        <taxon>Macrostomum</taxon>
    </lineage>
</organism>
<sequence>MSKSYKCVVVGDACVGKTCMLGKKDYRNLRTKSYSSVDVYEKDAIVLLVGTKHDLCREDGSRSAAVSRAKIDELCGSHGSLKYVECSR</sequence>
<dbReference type="InterPro" id="IPR001806">
    <property type="entry name" value="Small_GTPase"/>
</dbReference>